<dbReference type="Gene3D" id="3.40.50.720">
    <property type="entry name" value="NAD(P)-binding Rossmann-like Domain"/>
    <property type="match status" value="1"/>
</dbReference>
<dbReference type="InterPro" id="IPR036291">
    <property type="entry name" value="NAD(P)-bd_dom_sf"/>
</dbReference>
<dbReference type="EMBL" id="CP089280">
    <property type="protein sequence ID" value="USP81918.1"/>
    <property type="molecule type" value="Genomic_DNA"/>
</dbReference>
<dbReference type="VEuPathDB" id="FungiDB:yc1106_09192"/>
<evidence type="ECO:0000313" key="3">
    <source>
        <dbReference type="Proteomes" id="UP001056012"/>
    </source>
</evidence>
<dbReference type="InterPro" id="IPR002347">
    <property type="entry name" value="SDR_fam"/>
</dbReference>
<dbReference type="SUPFAM" id="SSF51735">
    <property type="entry name" value="NAD(P)-binding Rossmann-fold domains"/>
    <property type="match status" value="1"/>
</dbReference>
<dbReference type="GO" id="GO:0016491">
    <property type="term" value="F:oxidoreductase activity"/>
    <property type="evidence" value="ECO:0007669"/>
    <property type="project" value="UniProtKB-KW"/>
</dbReference>
<dbReference type="Proteomes" id="UP001056012">
    <property type="component" value="Chromosome 7"/>
</dbReference>
<protein>
    <recommendedName>
        <fullName evidence="4">NAD(P)-binding protein</fullName>
    </recommendedName>
</protein>
<dbReference type="AlphaFoldDB" id="A0A9Q8ZKX1"/>
<reference evidence="2" key="1">
    <citation type="submission" date="2021-12" db="EMBL/GenBank/DDBJ databases">
        <title>Curvularia clavata genome.</title>
        <authorList>
            <person name="Cao Y."/>
        </authorList>
    </citation>
    <scope>NUCLEOTIDE SEQUENCE</scope>
    <source>
        <strain evidence="2">Yc1106</strain>
    </source>
</reference>
<dbReference type="OrthoDB" id="542013at2759"/>
<dbReference type="PANTHER" id="PTHR43157">
    <property type="entry name" value="PHOSPHATIDYLINOSITOL-GLYCAN BIOSYNTHESIS CLASS F PROTEIN-RELATED"/>
    <property type="match status" value="1"/>
</dbReference>
<accession>A0A9Q8ZKX1</accession>
<organism evidence="2 3">
    <name type="scientific">Curvularia clavata</name>
    <dbReference type="NCBI Taxonomy" id="95742"/>
    <lineage>
        <taxon>Eukaryota</taxon>
        <taxon>Fungi</taxon>
        <taxon>Dikarya</taxon>
        <taxon>Ascomycota</taxon>
        <taxon>Pezizomycotina</taxon>
        <taxon>Dothideomycetes</taxon>
        <taxon>Pleosporomycetidae</taxon>
        <taxon>Pleosporales</taxon>
        <taxon>Pleosporineae</taxon>
        <taxon>Pleosporaceae</taxon>
        <taxon>Curvularia</taxon>
    </lineage>
</organism>
<evidence type="ECO:0000256" key="1">
    <source>
        <dbReference type="ARBA" id="ARBA00023002"/>
    </source>
</evidence>
<name>A0A9Q8ZKX1_CURCL</name>
<dbReference type="PANTHER" id="PTHR43157:SF31">
    <property type="entry name" value="PHOSPHATIDYLINOSITOL-GLYCAN BIOSYNTHESIS CLASS F PROTEIN"/>
    <property type="match status" value="1"/>
</dbReference>
<gene>
    <name evidence="2" type="ORF">yc1106_09192</name>
</gene>
<sequence length="325" mass="35625">MASFSAFLKSQLLYTPRLPQPETFTGKTVIVTGANTGLGLEAARHFVRCGAATVIIACRTLSKGEAAKRDIEASEKRNDVLQVWELDLSSYESVKAFAKRCETLPRLDVCVENAGIATGKFSLAEGHESHITINVISTFLLALLLLPIMRKSAAKTGVTPYLTIVTSEVHNWTQLPQKKEPSIFAALDDESKADMADRYNVSKLLEILVIRYITRVLIKDRARYPVVINCVTPGLCRSDLVRDMGITPIVFKTLFGRTVEVGSRTLVNAATLPDSAGEYILDDHVSEPSTLVVSEEGAELSKRVWFELADILEKACPGVTQNIAV</sequence>
<dbReference type="Pfam" id="PF00106">
    <property type="entry name" value="adh_short"/>
    <property type="match status" value="1"/>
</dbReference>
<evidence type="ECO:0000313" key="2">
    <source>
        <dbReference type="EMBL" id="USP81918.1"/>
    </source>
</evidence>
<proteinExistence type="predicted"/>
<dbReference type="PRINTS" id="PR00081">
    <property type="entry name" value="GDHRDH"/>
</dbReference>
<keyword evidence="3" id="KW-1185">Reference proteome</keyword>
<keyword evidence="1" id="KW-0560">Oxidoreductase</keyword>
<evidence type="ECO:0008006" key="4">
    <source>
        <dbReference type="Google" id="ProtNLM"/>
    </source>
</evidence>